<sequence length="263" mass="30824">KPKFDYRRFLEQMRHRSSAPIARYLKSFLREFSKKAWAVNEQIRIIHDFLEFIEGKMHECDQWRGVSEAEFDNAREGMEKLVMNRLFGETFCSSTTDDAERDEITHQKIQIFRWIKEEHLDIPTTANNESYFEFAQKACWCLLLELLKMNNYRAPRDKLICILNCCIVIFSMFRGAVLGEAAGADKFLPILIYVVIKANPEQLVSNVQYISRFRHPSRLESEAGYYLTNLMGVISFLERMDASSLSISREEFDASISRTLEEL</sequence>
<dbReference type="InterPro" id="IPR003123">
    <property type="entry name" value="VPS9"/>
</dbReference>
<dbReference type="PANTHER" id="PTHR23101:SF25">
    <property type="entry name" value="GTPASE-ACTIVATING PROTEIN AND VPS9 DOMAIN-CONTAINING PROTEIN 1"/>
    <property type="match status" value="1"/>
</dbReference>
<dbReference type="InterPro" id="IPR045046">
    <property type="entry name" value="Vps9-like"/>
</dbReference>
<dbReference type="InterPro" id="IPR037191">
    <property type="entry name" value="VPS9_dom_sf"/>
</dbReference>
<dbReference type="Proteomes" id="UP000271241">
    <property type="component" value="Unassembled WGS sequence"/>
</dbReference>
<dbReference type="AlphaFoldDB" id="A0A4P9XSS2"/>
<dbReference type="SUPFAM" id="SSF109993">
    <property type="entry name" value="VPS9 domain"/>
    <property type="match status" value="1"/>
</dbReference>
<keyword evidence="1" id="KW-0472">Membrane</keyword>
<evidence type="ECO:0000256" key="1">
    <source>
        <dbReference type="SAM" id="Phobius"/>
    </source>
</evidence>
<dbReference type="InterPro" id="IPR041545">
    <property type="entry name" value="DUF5601"/>
</dbReference>
<keyword evidence="1" id="KW-1133">Transmembrane helix</keyword>
<dbReference type="GO" id="GO:0031267">
    <property type="term" value="F:small GTPase binding"/>
    <property type="evidence" value="ECO:0007669"/>
    <property type="project" value="TreeGrafter"/>
</dbReference>
<dbReference type="Pfam" id="PF18151">
    <property type="entry name" value="DUF5601"/>
    <property type="match status" value="1"/>
</dbReference>
<feature type="non-terminal residue" evidence="3">
    <location>
        <position position="1"/>
    </location>
</feature>
<dbReference type="GO" id="GO:0016192">
    <property type="term" value="P:vesicle-mediated transport"/>
    <property type="evidence" value="ECO:0007669"/>
    <property type="project" value="InterPro"/>
</dbReference>
<name>A0A4P9XSS2_9FUNG</name>
<reference evidence="4" key="1">
    <citation type="journal article" date="2018" name="Nat. Microbiol.">
        <title>Leveraging single-cell genomics to expand the fungal tree of life.</title>
        <authorList>
            <person name="Ahrendt S.R."/>
            <person name="Quandt C.A."/>
            <person name="Ciobanu D."/>
            <person name="Clum A."/>
            <person name="Salamov A."/>
            <person name="Andreopoulos B."/>
            <person name="Cheng J.F."/>
            <person name="Woyke T."/>
            <person name="Pelin A."/>
            <person name="Henrissat B."/>
            <person name="Reynolds N.K."/>
            <person name="Benny G.L."/>
            <person name="Smith M.E."/>
            <person name="James T.Y."/>
            <person name="Grigoriev I.V."/>
        </authorList>
    </citation>
    <scope>NUCLEOTIDE SEQUENCE [LARGE SCALE GENOMIC DNA]</scope>
    <source>
        <strain evidence="4">RSA 1356</strain>
    </source>
</reference>
<dbReference type="GO" id="GO:0005829">
    <property type="term" value="C:cytosol"/>
    <property type="evidence" value="ECO:0007669"/>
    <property type="project" value="TreeGrafter"/>
</dbReference>
<protein>
    <recommendedName>
        <fullName evidence="2">VPS9 domain-containing protein</fullName>
    </recommendedName>
</protein>
<proteinExistence type="predicted"/>
<dbReference type="PANTHER" id="PTHR23101">
    <property type="entry name" value="RAB GDP/GTP EXCHANGE FACTOR"/>
    <property type="match status" value="1"/>
</dbReference>
<dbReference type="GO" id="GO:0005085">
    <property type="term" value="F:guanyl-nucleotide exchange factor activity"/>
    <property type="evidence" value="ECO:0007669"/>
    <property type="project" value="InterPro"/>
</dbReference>
<keyword evidence="1" id="KW-0812">Transmembrane</keyword>
<dbReference type="STRING" id="78915.A0A4P9XSS2"/>
<organism evidence="3 4">
    <name type="scientific">Thamnocephalis sphaerospora</name>
    <dbReference type="NCBI Taxonomy" id="78915"/>
    <lineage>
        <taxon>Eukaryota</taxon>
        <taxon>Fungi</taxon>
        <taxon>Fungi incertae sedis</taxon>
        <taxon>Zoopagomycota</taxon>
        <taxon>Zoopagomycotina</taxon>
        <taxon>Zoopagomycetes</taxon>
        <taxon>Zoopagales</taxon>
        <taxon>Sigmoideomycetaceae</taxon>
        <taxon>Thamnocephalis</taxon>
    </lineage>
</organism>
<feature type="non-terminal residue" evidence="3">
    <location>
        <position position="263"/>
    </location>
</feature>
<dbReference type="SMART" id="SM00167">
    <property type="entry name" value="VPS9"/>
    <property type="match status" value="1"/>
</dbReference>
<accession>A0A4P9XSS2</accession>
<dbReference type="OrthoDB" id="300289at2759"/>
<evidence type="ECO:0000259" key="2">
    <source>
        <dbReference type="PROSITE" id="PS51205"/>
    </source>
</evidence>
<dbReference type="Pfam" id="PF02204">
    <property type="entry name" value="VPS9"/>
    <property type="match status" value="1"/>
</dbReference>
<dbReference type="PROSITE" id="PS51205">
    <property type="entry name" value="VPS9"/>
    <property type="match status" value="1"/>
</dbReference>
<dbReference type="EMBL" id="KZ992534">
    <property type="protein sequence ID" value="RKP09183.1"/>
    <property type="molecule type" value="Genomic_DNA"/>
</dbReference>
<evidence type="ECO:0000313" key="4">
    <source>
        <dbReference type="Proteomes" id="UP000271241"/>
    </source>
</evidence>
<dbReference type="GO" id="GO:0030139">
    <property type="term" value="C:endocytic vesicle"/>
    <property type="evidence" value="ECO:0007669"/>
    <property type="project" value="TreeGrafter"/>
</dbReference>
<dbReference type="Gene3D" id="1.10.246.120">
    <property type="match status" value="1"/>
</dbReference>
<dbReference type="Gene3D" id="1.20.1050.80">
    <property type="entry name" value="VPS9 domain"/>
    <property type="match status" value="1"/>
</dbReference>
<gene>
    <name evidence="3" type="ORF">THASP1DRAFT_7808</name>
</gene>
<keyword evidence="4" id="KW-1185">Reference proteome</keyword>
<feature type="domain" description="VPS9" evidence="2">
    <location>
        <begin position="99"/>
        <end position="246"/>
    </location>
</feature>
<evidence type="ECO:0000313" key="3">
    <source>
        <dbReference type="EMBL" id="RKP09183.1"/>
    </source>
</evidence>
<feature type="transmembrane region" description="Helical" evidence="1">
    <location>
        <begin position="159"/>
        <end position="177"/>
    </location>
</feature>